<keyword evidence="4" id="KW-1185">Reference proteome</keyword>
<protein>
    <submittedName>
        <fullName evidence="1">Uncharacterized protein</fullName>
    </submittedName>
</protein>
<dbReference type="KEGG" id="cpat:CLPA_c25910"/>
<reference evidence="2 3" key="3">
    <citation type="journal article" name="Genome Announc.">
        <title>Improved Draft Genome Sequence of Clostridium pasteurianum Strain ATCC 6013 (DSM 525) Using a Hybrid Next-Generation Sequencing Approach.</title>
        <authorList>
            <person name="Pyne M.E."/>
            <person name="Utturkar S."/>
            <person name="Brown S.D."/>
            <person name="Moo-Young M."/>
            <person name="Chung D.A."/>
            <person name="Chou C.P."/>
        </authorList>
    </citation>
    <scope>NUCLEOTIDE SEQUENCE [LARGE SCALE GENOMIC DNA]</scope>
    <source>
        <strain evidence="2 3">ATCC 6013</strain>
    </source>
</reference>
<dbReference type="EMBL" id="CP009268">
    <property type="protein sequence ID" value="AJA52648.1"/>
    <property type="molecule type" value="Genomic_DNA"/>
</dbReference>
<dbReference type="KEGG" id="cpae:CPAST_c25910"/>
<accession>A0A0H3JAL1</accession>
<name>A0A0H3JAL1_CLOPA</name>
<dbReference type="EMBL" id="JPGY02000001">
    <property type="protein sequence ID" value="KRU11342.1"/>
    <property type="molecule type" value="Genomic_DNA"/>
</dbReference>
<evidence type="ECO:0000313" key="2">
    <source>
        <dbReference type="EMBL" id="KRU11342.1"/>
    </source>
</evidence>
<dbReference type="PATRIC" id="fig|1262449.3.peg.1037"/>
<dbReference type="Proteomes" id="UP000030905">
    <property type="component" value="Chromosome"/>
</dbReference>
<dbReference type="AlphaFoldDB" id="A0A0H3JAL1"/>
<proteinExistence type="predicted"/>
<reference evidence="1 4" key="1">
    <citation type="journal article" date="2015" name="Genome Announc.">
        <title>Complete Genome Sequence of the Nitrogen-Fixing and Solvent-Producing Clostridium pasteurianum DSM 525.</title>
        <authorList>
            <person name="Poehlein A."/>
            <person name="Grosse-Honebrink A."/>
            <person name="Zhang Y."/>
            <person name="Minton N.P."/>
            <person name="Daniel R."/>
        </authorList>
    </citation>
    <scope>NUCLEOTIDE SEQUENCE [LARGE SCALE GENOMIC DNA]</scope>
    <source>
        <strain evidence="1">DSM 525</strain>
        <strain evidence="4">DSM 525 / ATCC 6013</strain>
    </source>
</reference>
<evidence type="ECO:0000313" key="4">
    <source>
        <dbReference type="Proteomes" id="UP000030905"/>
    </source>
</evidence>
<evidence type="ECO:0000313" key="1">
    <source>
        <dbReference type="EMBL" id="AJA52648.1"/>
    </source>
</evidence>
<dbReference type="RefSeq" id="WP_003442464.1">
    <property type="nucleotide sequence ID" value="NZ_JPGY02000001.1"/>
</dbReference>
<sequence length="77" mass="9133">MMLYVTDDDSPEVKKWYRLYTYFACATENTWENFLNSIDCLEILGYLKDDKEILKEVTKTRFNLAKDAEFNLSEDAC</sequence>
<gene>
    <name evidence="1" type="ORF">CLPA_c25910</name>
    <name evidence="2" type="ORF">CP6013_00589</name>
</gene>
<evidence type="ECO:0000313" key="3">
    <source>
        <dbReference type="Proteomes" id="UP000028042"/>
    </source>
</evidence>
<organism evidence="1 4">
    <name type="scientific">Clostridium pasteurianum DSM 525 = ATCC 6013</name>
    <dbReference type="NCBI Taxonomy" id="1262449"/>
    <lineage>
        <taxon>Bacteria</taxon>
        <taxon>Bacillati</taxon>
        <taxon>Bacillota</taxon>
        <taxon>Clostridia</taxon>
        <taxon>Eubacteriales</taxon>
        <taxon>Clostridiaceae</taxon>
        <taxon>Clostridium</taxon>
    </lineage>
</organism>
<dbReference type="Proteomes" id="UP000028042">
    <property type="component" value="Unassembled WGS sequence"/>
</dbReference>
<reference evidence="2" key="2">
    <citation type="submission" date="2015-10" db="EMBL/GenBank/DDBJ databases">
        <title>Improved Draft Genome Sequence of Clostridium pasteurianum Strain ATCC 6013 (DSM 525) Using a Hybrid Next-Generation Sequencing Approach.</title>
        <authorList>
            <person name="Pyne M.E."/>
            <person name="Utturkar S.M."/>
            <person name="Brown S.D."/>
            <person name="Moo-Young M."/>
            <person name="Chung D.A."/>
            <person name="Chou P.C."/>
        </authorList>
    </citation>
    <scope>NUCLEOTIDE SEQUENCE</scope>
    <source>
        <strain evidence="2">ATCC 6013</strain>
    </source>
</reference>